<dbReference type="Proteomes" id="UP000663946">
    <property type="component" value="Chromosome 1"/>
</dbReference>
<dbReference type="EMBL" id="CP049216">
    <property type="protein sequence ID" value="QTG12344.1"/>
    <property type="molecule type" value="Genomic_DNA"/>
</dbReference>
<name>A0AAJ4T8V9_AGRTU</name>
<organism evidence="1 2">
    <name type="scientific">Agrobacterium tumefaciens</name>
    <dbReference type="NCBI Taxonomy" id="358"/>
    <lineage>
        <taxon>Bacteria</taxon>
        <taxon>Pseudomonadati</taxon>
        <taxon>Pseudomonadota</taxon>
        <taxon>Alphaproteobacteria</taxon>
        <taxon>Hyphomicrobiales</taxon>
        <taxon>Rhizobiaceae</taxon>
        <taxon>Rhizobium/Agrobacterium group</taxon>
        <taxon>Agrobacterium</taxon>
        <taxon>Agrobacterium tumefaciens complex</taxon>
    </lineage>
</organism>
<gene>
    <name evidence="1" type="ORF">G6M86_03405</name>
</gene>
<evidence type="ECO:0000313" key="2">
    <source>
        <dbReference type="Proteomes" id="UP000663946"/>
    </source>
</evidence>
<reference evidence="1" key="1">
    <citation type="submission" date="2020-02" db="EMBL/GenBank/DDBJ databases">
        <title>Unexpected conservation and global transmission of agrobacterial virulence plasmids.</title>
        <authorList>
            <person name="Weisberg A.J."/>
            <person name="Davis E.W. II"/>
            <person name="Tabima J.R."/>
            <person name="Belcher M.S."/>
            <person name="Miller M."/>
            <person name="Kuo C.-H."/>
            <person name="Loper J.E."/>
            <person name="Grunwald N.J."/>
            <person name="Putnam M.L."/>
            <person name="Chang J.H."/>
        </authorList>
    </citation>
    <scope>NUCLEOTIDE SEQUENCE</scope>
    <source>
        <strain evidence="1">Q15/94</strain>
    </source>
</reference>
<accession>A0AAJ4T8V9</accession>
<dbReference type="AlphaFoldDB" id="A0AAJ4T8V9"/>
<protein>
    <submittedName>
        <fullName evidence="1">Uncharacterized protein</fullName>
    </submittedName>
</protein>
<sequence length="76" mass="8796">MSEMTASEKAWFNKLYRLLNAMPANVEVQVHNSHIQMNRKGARDASFKRYGDGDNAESLDHFDTPHFRFYPCSESV</sequence>
<dbReference type="RefSeq" id="WP_333721813.1">
    <property type="nucleotide sequence ID" value="NZ_CP049216.1"/>
</dbReference>
<proteinExistence type="predicted"/>
<evidence type="ECO:0000313" key="1">
    <source>
        <dbReference type="EMBL" id="QTG12344.1"/>
    </source>
</evidence>